<dbReference type="GeneID" id="54349758"/>
<reference evidence="2" key="1">
    <citation type="journal article" date="2020" name="Stud. Mycol.">
        <title>101 Dothideomycetes genomes: a test case for predicting lifestyles and emergence of pathogens.</title>
        <authorList>
            <person name="Haridas S."/>
            <person name="Albert R."/>
            <person name="Binder M."/>
            <person name="Bloem J."/>
            <person name="Labutti K."/>
            <person name="Salamov A."/>
            <person name="Andreopoulos B."/>
            <person name="Baker S."/>
            <person name="Barry K."/>
            <person name="Bills G."/>
            <person name="Bluhm B."/>
            <person name="Cannon C."/>
            <person name="Castanera R."/>
            <person name="Culley D."/>
            <person name="Daum C."/>
            <person name="Ezra D."/>
            <person name="Gonzalez J."/>
            <person name="Henrissat B."/>
            <person name="Kuo A."/>
            <person name="Liang C."/>
            <person name="Lipzen A."/>
            <person name="Lutzoni F."/>
            <person name="Magnuson J."/>
            <person name="Mondo S."/>
            <person name="Nolan M."/>
            <person name="Ohm R."/>
            <person name="Pangilinan J."/>
            <person name="Park H.-J."/>
            <person name="Ramirez L."/>
            <person name="Alfaro M."/>
            <person name="Sun H."/>
            <person name="Tritt A."/>
            <person name="Yoshinaga Y."/>
            <person name="Zwiers L.-H."/>
            <person name="Turgeon B."/>
            <person name="Goodwin S."/>
            <person name="Spatafora J."/>
            <person name="Crous P."/>
            <person name="Grigoriev I."/>
        </authorList>
    </citation>
    <scope>NUCLEOTIDE SEQUENCE</scope>
    <source>
        <strain evidence="2">CBS 183.55</strain>
    </source>
</reference>
<feature type="region of interest" description="Disordered" evidence="1">
    <location>
        <begin position="1"/>
        <end position="48"/>
    </location>
</feature>
<sequence>MSPATKPLTLESNTPTQQDPAMSPTSTPSSSYSQIEEPTVPPMQAVAEISPMRPRLLLPPTSPYSIISPYSPDSPHTPQFPYSPLSAAPSASLNSPYNPFLASPAPRLTINIFRLASPLLPASPLLIFDRAISPTSPAFLLSRTPSPGTPNQQLAFLRTATPSIADCTVRNGLSPTLLWPRTPPAVPH</sequence>
<evidence type="ECO:0000256" key="1">
    <source>
        <dbReference type="SAM" id="MobiDB-lite"/>
    </source>
</evidence>
<proteinExistence type="predicted"/>
<evidence type="ECO:0000313" key="3">
    <source>
        <dbReference type="Proteomes" id="UP000800082"/>
    </source>
</evidence>
<keyword evidence="3" id="KW-1185">Reference proteome</keyword>
<dbReference type="Proteomes" id="UP000800082">
    <property type="component" value="Unassembled WGS sequence"/>
</dbReference>
<dbReference type="RefSeq" id="XP_033449827.1">
    <property type="nucleotide sequence ID" value="XM_033592090.1"/>
</dbReference>
<dbReference type="EMBL" id="ML978965">
    <property type="protein sequence ID" value="KAF1929579.1"/>
    <property type="molecule type" value="Genomic_DNA"/>
</dbReference>
<dbReference type="AlphaFoldDB" id="A0A6A5RPJ8"/>
<protein>
    <submittedName>
        <fullName evidence="2">Uncharacterized protein</fullName>
    </submittedName>
</protein>
<dbReference type="OrthoDB" id="3798321at2759"/>
<feature type="compositionally biased region" description="Polar residues" evidence="1">
    <location>
        <begin position="10"/>
        <end position="20"/>
    </location>
</feature>
<evidence type="ECO:0000313" key="2">
    <source>
        <dbReference type="EMBL" id="KAF1929579.1"/>
    </source>
</evidence>
<feature type="compositionally biased region" description="Low complexity" evidence="1">
    <location>
        <begin position="23"/>
        <end position="33"/>
    </location>
</feature>
<accession>A0A6A5RPJ8</accession>
<gene>
    <name evidence="2" type="ORF">M421DRAFT_419373</name>
</gene>
<name>A0A6A5RPJ8_9PLEO</name>
<organism evidence="2 3">
    <name type="scientific">Didymella exigua CBS 183.55</name>
    <dbReference type="NCBI Taxonomy" id="1150837"/>
    <lineage>
        <taxon>Eukaryota</taxon>
        <taxon>Fungi</taxon>
        <taxon>Dikarya</taxon>
        <taxon>Ascomycota</taxon>
        <taxon>Pezizomycotina</taxon>
        <taxon>Dothideomycetes</taxon>
        <taxon>Pleosporomycetidae</taxon>
        <taxon>Pleosporales</taxon>
        <taxon>Pleosporineae</taxon>
        <taxon>Didymellaceae</taxon>
        <taxon>Didymella</taxon>
    </lineage>
</organism>